<feature type="transmembrane region" description="Helical" evidence="8">
    <location>
        <begin position="428"/>
        <end position="448"/>
    </location>
</feature>
<feature type="domain" description="Major facilitator superfamily (MFS) profile" evidence="9">
    <location>
        <begin position="7"/>
        <end position="451"/>
    </location>
</feature>
<dbReference type="GO" id="GO:0022857">
    <property type="term" value="F:transmembrane transporter activity"/>
    <property type="evidence" value="ECO:0007669"/>
    <property type="project" value="InterPro"/>
</dbReference>
<dbReference type="PROSITE" id="PS00217">
    <property type="entry name" value="SUGAR_TRANSPORT_2"/>
    <property type="match status" value="1"/>
</dbReference>
<reference evidence="11" key="3">
    <citation type="submission" date="2015-05" db="UniProtKB">
        <authorList>
            <consortium name="EnsemblMetazoa"/>
        </authorList>
    </citation>
    <scope>IDENTIFICATION</scope>
</reference>
<evidence type="ECO:0000259" key="9">
    <source>
        <dbReference type="PROSITE" id="PS50850"/>
    </source>
</evidence>
<evidence type="ECO:0000256" key="6">
    <source>
        <dbReference type="ARBA" id="ARBA00022989"/>
    </source>
</evidence>
<keyword evidence="6 8" id="KW-1133">Transmembrane helix</keyword>
<evidence type="ECO:0000313" key="11">
    <source>
        <dbReference type="EnsemblMetazoa" id="RPRC012909-PA"/>
    </source>
</evidence>
<keyword evidence="4" id="KW-0762">Sugar transport</keyword>
<feature type="transmembrane region" description="Helical" evidence="8">
    <location>
        <begin position="111"/>
        <end position="133"/>
    </location>
</feature>
<dbReference type="InParanoid" id="R4G402"/>
<feature type="transmembrane region" description="Helical" evidence="8">
    <location>
        <begin position="326"/>
        <end position="347"/>
    </location>
</feature>
<feature type="transmembrane region" description="Helical" evidence="8">
    <location>
        <begin position="12"/>
        <end position="35"/>
    </location>
</feature>
<protein>
    <submittedName>
        <fullName evidence="10 11">Putative sugar and other transporter</fullName>
    </submittedName>
</protein>
<keyword evidence="3" id="KW-1003">Cell membrane</keyword>
<accession>R4G402</accession>
<dbReference type="InterPro" id="IPR005829">
    <property type="entry name" value="Sugar_transporter_CS"/>
</dbReference>
<sequence length="470" mass="51976">MDERLKPTLRSTAYQFTFGIIVGLAGMTSGCWLAWPATAIKPYKEGTQGFEVKVSEISTVVALMDLGNVISPIPASYAMDAIGRKLTLFITALLHIASSICALEANNVFWLYAARILAGLAKGIVFAVTPIYLAEIANTEIRGALSTMFIGFLNIGLFYDSIIGSFTNLRTMDIANLAVPLVFTAVFFFFSESPYYLLMKGKKQLARKSLITFRQVKNEDNATNTLLETELVAMQTTVENDMKNKARFVDLFSTASSRRALLIISALALFQRASGISPTIAYSTEIMPKKGGGLSPNIYMIIMGFVLIVANYAALPLIDRWGRKPLLLVSSITTGLTTLTNSVYYYLERETDVDVTNIQWIPYACLLIFAITYSLGIGFIPSTLVGELFPTNVKSYAGSISAIILAATSFAMNKIFYGVSVSYGPHYMHWFFTIACFICVLFTYFLVFETKGRSFEEIQDLLHKSVGKKR</sequence>
<evidence type="ECO:0000256" key="3">
    <source>
        <dbReference type="ARBA" id="ARBA00022475"/>
    </source>
</evidence>
<dbReference type="EMBL" id="ACPB03016441">
    <property type="status" value="NOT_ANNOTATED_CDS"/>
    <property type="molecule type" value="Genomic_DNA"/>
</dbReference>
<proteinExistence type="evidence at transcript level"/>
<dbReference type="HOGENOM" id="CLU_001265_30_5_1"/>
<evidence type="ECO:0000256" key="2">
    <source>
        <dbReference type="ARBA" id="ARBA00022448"/>
    </source>
</evidence>
<dbReference type="GeneID" id="141448249"/>
<dbReference type="VEuPathDB" id="VectorBase:RPRC012909"/>
<dbReference type="InterPro" id="IPR036259">
    <property type="entry name" value="MFS_trans_sf"/>
</dbReference>
<feature type="transmembrane region" description="Helical" evidence="8">
    <location>
        <begin position="396"/>
        <end position="416"/>
    </location>
</feature>
<keyword evidence="12" id="KW-1185">Reference proteome</keyword>
<evidence type="ECO:0000256" key="8">
    <source>
        <dbReference type="SAM" id="Phobius"/>
    </source>
</evidence>
<evidence type="ECO:0000256" key="1">
    <source>
        <dbReference type="ARBA" id="ARBA00004651"/>
    </source>
</evidence>
<dbReference type="eggNOG" id="KOG0254">
    <property type="taxonomic scope" value="Eukaryota"/>
</dbReference>
<evidence type="ECO:0000313" key="12">
    <source>
        <dbReference type="Proteomes" id="UP000015103"/>
    </source>
</evidence>
<dbReference type="InterPro" id="IPR020846">
    <property type="entry name" value="MFS_dom"/>
</dbReference>
<reference evidence="12" key="2">
    <citation type="submission" date="2015-04" db="EMBL/GenBank/DDBJ databases">
        <authorList>
            <person name="Wilson R.K."/>
            <person name="Warren W."/>
            <person name="Dotson E."/>
            <person name="Oliveira P.L."/>
        </authorList>
    </citation>
    <scope>NUCLEOTIDE SEQUENCE</scope>
</reference>
<dbReference type="OMA" id="QKESIRW"/>
<keyword evidence="2" id="KW-0813">Transport</keyword>
<dbReference type="Pfam" id="PF00083">
    <property type="entry name" value="Sugar_tr"/>
    <property type="match status" value="1"/>
</dbReference>
<name>R4G402_RHOPR</name>
<feature type="transmembrane region" description="Helical" evidence="8">
    <location>
        <begin position="145"/>
        <end position="166"/>
    </location>
</feature>
<evidence type="ECO:0000256" key="5">
    <source>
        <dbReference type="ARBA" id="ARBA00022692"/>
    </source>
</evidence>
<feature type="transmembrane region" description="Helical" evidence="8">
    <location>
        <begin position="294"/>
        <end position="314"/>
    </location>
</feature>
<dbReference type="PANTHER" id="PTHR48021">
    <property type="match status" value="1"/>
</dbReference>
<dbReference type="GO" id="GO:0005886">
    <property type="term" value="C:plasma membrane"/>
    <property type="evidence" value="ECO:0007669"/>
    <property type="project" value="UniProtKB-SubCell"/>
</dbReference>
<dbReference type="InterPro" id="IPR050549">
    <property type="entry name" value="MFS_Trehalose_Transporter"/>
</dbReference>
<evidence type="ECO:0000313" key="10">
    <source>
        <dbReference type="EMBL" id="JAA75740.1"/>
    </source>
</evidence>
<evidence type="ECO:0000256" key="7">
    <source>
        <dbReference type="ARBA" id="ARBA00023136"/>
    </source>
</evidence>
<dbReference type="FunFam" id="1.20.1250.20:FF:000218">
    <property type="entry name" value="facilitated trehalose transporter Tret1"/>
    <property type="match status" value="1"/>
</dbReference>
<keyword evidence="7 8" id="KW-0472">Membrane</keyword>
<dbReference type="SUPFAM" id="SSF103473">
    <property type="entry name" value="MFS general substrate transporter"/>
    <property type="match status" value="1"/>
</dbReference>
<dbReference type="PROSITE" id="PS50850">
    <property type="entry name" value="MFS"/>
    <property type="match status" value="1"/>
</dbReference>
<dbReference type="PROSITE" id="PS00216">
    <property type="entry name" value="SUGAR_TRANSPORT_1"/>
    <property type="match status" value="2"/>
</dbReference>
<dbReference type="PROSITE" id="PS51257">
    <property type="entry name" value="PROKAR_LIPOPROTEIN"/>
    <property type="match status" value="1"/>
</dbReference>
<dbReference type="Gene3D" id="1.20.1250.20">
    <property type="entry name" value="MFS general substrate transporter like domains"/>
    <property type="match status" value="1"/>
</dbReference>
<organism evidence="10">
    <name type="scientific">Rhodnius prolixus</name>
    <name type="common">Triatomid bug</name>
    <dbReference type="NCBI Taxonomy" id="13249"/>
    <lineage>
        <taxon>Eukaryota</taxon>
        <taxon>Metazoa</taxon>
        <taxon>Ecdysozoa</taxon>
        <taxon>Arthropoda</taxon>
        <taxon>Hexapoda</taxon>
        <taxon>Insecta</taxon>
        <taxon>Pterygota</taxon>
        <taxon>Neoptera</taxon>
        <taxon>Paraneoptera</taxon>
        <taxon>Hemiptera</taxon>
        <taxon>Heteroptera</taxon>
        <taxon>Panheteroptera</taxon>
        <taxon>Cimicomorpha</taxon>
        <taxon>Reduviidae</taxon>
        <taxon>Triatominae</taxon>
        <taxon>Rhodnius</taxon>
    </lineage>
</organism>
<keyword evidence="5 8" id="KW-0812">Transmembrane</keyword>
<dbReference type="STRING" id="13249.R4G402"/>
<dbReference type="EMBL" id="GAHY01001770">
    <property type="protein sequence ID" value="JAA75740.1"/>
    <property type="molecule type" value="mRNA"/>
</dbReference>
<dbReference type="RefSeq" id="XP_073972595.1">
    <property type="nucleotide sequence ID" value="XM_074116494.1"/>
</dbReference>
<evidence type="ECO:0000256" key="4">
    <source>
        <dbReference type="ARBA" id="ARBA00022597"/>
    </source>
</evidence>
<comment type="subcellular location">
    <subcellularLocation>
        <location evidence="1">Cell membrane</location>
        <topology evidence="1">Multi-pass membrane protein</topology>
    </subcellularLocation>
</comment>
<feature type="transmembrane region" description="Helical" evidence="8">
    <location>
        <begin position="178"/>
        <end position="198"/>
    </location>
</feature>
<dbReference type="AlphaFoldDB" id="R4G402"/>
<dbReference type="InterPro" id="IPR005828">
    <property type="entry name" value="MFS_sugar_transport-like"/>
</dbReference>
<dbReference type="Proteomes" id="UP000015103">
    <property type="component" value="Unassembled WGS sequence"/>
</dbReference>
<reference evidence="10" key="1">
    <citation type="submission" date="2013-04" db="EMBL/GenBank/DDBJ databases">
        <title>An insight into the transcriptome of the digestive tract of the blood sucking bug, Rhodnius prolixus.</title>
        <authorList>
            <person name="Ribeiro J.M.C."/>
            <person name="Genta F.A."/>
            <person name="Sorgine M.H.F."/>
            <person name="Paiva-Silva G.O."/>
            <person name="Majerowicz D."/>
            <person name="Medeiros M."/>
            <person name="Koerich L."/>
            <person name="Terra W.R."/>
            <person name="Ferreira C."/>
            <person name="Pimentel A.C."/>
            <person name="Bisch P.M."/>
            <person name="Diniz M.M.P."/>
            <person name="Nascimento R."/>
            <person name="Salmon D."/>
            <person name="Silber A.M."/>
            <person name="Alves M."/>
            <person name="Oliveira M.F."/>
            <person name="Gondim K.C."/>
            <person name="Silva Neto M.A.C."/>
            <person name="Atella G.C."/>
            <person name="Araujo H."/>
            <person name="Dias F.S."/>
            <person name="Polycarpo C.R."/>
            <person name="Fampa P."/>
            <person name="Melo A.C."/>
            <person name="Tanaka A.S."/>
            <person name="Balczun C."/>
            <person name="Oliveira J.H.M."/>
            <person name="Goncalves R."/>
            <person name="Lazoski C."/>
            <person name="Pereira M.A."/>
            <person name="Rivera-Pomar R."/>
            <person name="Diambra L."/>
            <person name="Schaub G.A."/>
            <person name="Garcia E.S."/>
            <person name="Azambuja P."/>
            <person name="Braz G.R.C."/>
            <person name="Oliveira P.L."/>
        </authorList>
    </citation>
    <scope>NUCLEOTIDE SEQUENCE</scope>
</reference>
<feature type="transmembrane region" description="Helical" evidence="8">
    <location>
        <begin position="86"/>
        <end position="105"/>
    </location>
</feature>
<dbReference type="EnsemblMetazoa" id="RPRC012909-RA">
    <property type="protein sequence ID" value="RPRC012909-PA"/>
    <property type="gene ID" value="RPRC012909"/>
</dbReference>
<dbReference type="PANTHER" id="PTHR48021:SF1">
    <property type="entry name" value="GH07001P-RELATED"/>
    <property type="match status" value="1"/>
</dbReference>
<feature type="transmembrane region" description="Helical" evidence="8">
    <location>
        <begin position="359"/>
        <end position="384"/>
    </location>
</feature>